<dbReference type="EMBL" id="BK015022">
    <property type="protein sequence ID" value="DAD87476.1"/>
    <property type="molecule type" value="Genomic_DNA"/>
</dbReference>
<evidence type="ECO:0000259" key="1">
    <source>
        <dbReference type="PROSITE" id="PS50878"/>
    </source>
</evidence>
<feature type="domain" description="Reverse transcriptase" evidence="1">
    <location>
        <begin position="252"/>
        <end position="483"/>
    </location>
</feature>
<accession>A0A8S5MZ50</accession>
<sequence length="629" mass="72670">MEQKIIEQMRAELYDTRLCRSDFEKYDVESLKENTEPFFWLVREYGTSLVKMGATEIARWFSKEHFRFDMFRHPGSPFEYISYYQKHEHFKVFYWDGFDLRRVTMQEALNIYDNLVMPTWDLEVKKHPKEYEMRDKPLEIRFMSEETEKCYQADLKYAESLDDTSLQDCVNRLSRWCRKAVNHYIAISSDFSEHNYCFCEMVNDEPNINGGIIMSQYAEKNRWAYAIDKGVGKDINKGQLYQLTKPEVRAKMYQAITSGNYVIAPPHTAKIPKDTPGEFRTVYINEPIDRIFLSIANDLLIDLTPEMIHPTCKSYQRGIGCGTVVQNVSKKICNVQGDVIGWKSDLSKYFDSVPIEFIDHTFDMVEAKHGHSSIIDVLRKYYHCNLYFDEKGNLLEAYQSLKQGCSVASWLANVLLYHIDEKLSSMNGEYVRYSDDMLYIGADYEAAMQILCNELAKMKMKLNPKKVEYLTHTKRFKFLGFSIKGAEISLSKTRVKIFQKEIEKRTIKHRGISFKQAVNAVNAYLYKGNGQFSWATSVLPICNVRKDIDTLNVFVMDCLRAVVTGRGKLGGLGYDSSKPDGCIVRGTGKNVKANRAKTAKEIPGYLTLGCMQNALLTRRAVYNTLVASL</sequence>
<reference evidence="2" key="1">
    <citation type="journal article" date="2021" name="Proc. Natl. Acad. Sci. U.S.A.">
        <title>A Catalog of Tens of Thousands of Viruses from Human Metagenomes Reveals Hidden Associations with Chronic Diseases.</title>
        <authorList>
            <person name="Tisza M.J."/>
            <person name="Buck C.B."/>
        </authorList>
    </citation>
    <scope>NUCLEOTIDE SEQUENCE</scope>
    <source>
        <strain evidence="2">CtAUQ2</strain>
    </source>
</reference>
<dbReference type="InterPro" id="IPR051083">
    <property type="entry name" value="GrpII_Intron_Splice-Mob/Def"/>
</dbReference>
<name>A0A8S5MZ50_9CAUD</name>
<dbReference type="PANTHER" id="PTHR34047">
    <property type="entry name" value="NUCLEAR INTRON MATURASE 1, MITOCHONDRIAL-RELATED"/>
    <property type="match status" value="1"/>
</dbReference>
<dbReference type="InterPro" id="IPR000477">
    <property type="entry name" value="RT_dom"/>
</dbReference>
<protein>
    <submittedName>
        <fullName evidence="2">Reverse transcriptase</fullName>
    </submittedName>
</protein>
<dbReference type="PANTHER" id="PTHR34047:SF8">
    <property type="entry name" value="PROTEIN YKFC"/>
    <property type="match status" value="1"/>
</dbReference>
<dbReference type="Pfam" id="PF00078">
    <property type="entry name" value="RVT_1"/>
    <property type="match status" value="1"/>
</dbReference>
<keyword evidence="2" id="KW-0808">Transferase</keyword>
<dbReference type="PROSITE" id="PS50878">
    <property type="entry name" value="RT_POL"/>
    <property type="match status" value="1"/>
</dbReference>
<dbReference type="GO" id="GO:0003964">
    <property type="term" value="F:RNA-directed DNA polymerase activity"/>
    <property type="evidence" value="ECO:0007669"/>
    <property type="project" value="UniProtKB-KW"/>
</dbReference>
<proteinExistence type="predicted"/>
<dbReference type="SUPFAM" id="SSF56672">
    <property type="entry name" value="DNA/RNA polymerases"/>
    <property type="match status" value="1"/>
</dbReference>
<organism evidence="2">
    <name type="scientific">Siphoviridae sp. ctAUQ2</name>
    <dbReference type="NCBI Taxonomy" id="2826182"/>
    <lineage>
        <taxon>Viruses</taxon>
        <taxon>Duplodnaviria</taxon>
        <taxon>Heunggongvirae</taxon>
        <taxon>Uroviricota</taxon>
        <taxon>Caudoviricetes</taxon>
    </lineage>
</organism>
<dbReference type="InterPro" id="IPR043502">
    <property type="entry name" value="DNA/RNA_pol_sf"/>
</dbReference>
<keyword evidence="2" id="KW-0695">RNA-directed DNA polymerase</keyword>
<evidence type="ECO:0000313" key="2">
    <source>
        <dbReference type="EMBL" id="DAD87476.1"/>
    </source>
</evidence>
<dbReference type="CDD" id="cd01646">
    <property type="entry name" value="RT_Bac_retron_I"/>
    <property type="match status" value="1"/>
</dbReference>
<keyword evidence="2" id="KW-0548">Nucleotidyltransferase</keyword>